<dbReference type="PROSITE" id="PS51397">
    <property type="entry name" value="WLM"/>
    <property type="match status" value="1"/>
</dbReference>
<dbReference type="Proteomes" id="UP001586593">
    <property type="component" value="Unassembled WGS sequence"/>
</dbReference>
<feature type="compositionally biased region" description="Polar residues" evidence="1">
    <location>
        <begin position="10"/>
        <end position="24"/>
    </location>
</feature>
<dbReference type="EMBL" id="JAZHXJ010000042">
    <property type="protein sequence ID" value="KAL1879395.1"/>
    <property type="molecule type" value="Genomic_DNA"/>
</dbReference>
<comment type="caution">
    <text evidence="3">The sequence shown here is derived from an EMBL/GenBank/DDBJ whole genome shotgun (WGS) entry which is preliminary data.</text>
</comment>
<reference evidence="3 4" key="1">
    <citation type="journal article" date="2024" name="Commun. Biol.">
        <title>Comparative genomic analysis of thermophilic fungi reveals convergent evolutionary adaptations and gene losses.</title>
        <authorList>
            <person name="Steindorff A.S."/>
            <person name="Aguilar-Pontes M.V."/>
            <person name="Robinson A.J."/>
            <person name="Andreopoulos B."/>
            <person name="LaButti K."/>
            <person name="Kuo A."/>
            <person name="Mondo S."/>
            <person name="Riley R."/>
            <person name="Otillar R."/>
            <person name="Haridas S."/>
            <person name="Lipzen A."/>
            <person name="Grimwood J."/>
            <person name="Schmutz J."/>
            <person name="Clum A."/>
            <person name="Reid I.D."/>
            <person name="Moisan M.C."/>
            <person name="Butler G."/>
            <person name="Nguyen T.T.M."/>
            <person name="Dewar K."/>
            <person name="Conant G."/>
            <person name="Drula E."/>
            <person name="Henrissat B."/>
            <person name="Hansel C."/>
            <person name="Singer S."/>
            <person name="Hutchinson M.I."/>
            <person name="de Vries R.P."/>
            <person name="Natvig D.O."/>
            <person name="Powell A.J."/>
            <person name="Tsang A."/>
            <person name="Grigoriev I.V."/>
        </authorList>
    </citation>
    <scope>NUCLEOTIDE SEQUENCE [LARGE SCALE GENOMIC DNA]</scope>
    <source>
        <strain evidence="3 4">ATCC 24622</strain>
    </source>
</reference>
<feature type="region of interest" description="Disordered" evidence="1">
    <location>
        <begin position="365"/>
        <end position="386"/>
    </location>
</feature>
<accession>A0ABR3XUM7</accession>
<proteinExistence type="predicted"/>
<evidence type="ECO:0000313" key="4">
    <source>
        <dbReference type="Proteomes" id="UP001586593"/>
    </source>
</evidence>
<gene>
    <name evidence="3" type="ORF">VTK73DRAFT_7032</name>
</gene>
<dbReference type="InterPro" id="IPR013536">
    <property type="entry name" value="WLM_dom"/>
</dbReference>
<keyword evidence="4" id="KW-1185">Reference proteome</keyword>
<protein>
    <recommendedName>
        <fullName evidence="2">WLM domain-containing protein</fullName>
    </recommendedName>
</protein>
<dbReference type="PANTHER" id="PTHR47795">
    <property type="entry name" value="UBIQUITIN AND WLM DOMAIN-CONTAINING METALLOPROTEASE SPCC1442.07C"/>
    <property type="match status" value="1"/>
</dbReference>
<sequence>MASPPASTVDDGTNPTAPQGSQSEEGPIKILIKFTPENVNEIWNFPDDAKFGDLIGRCMDSWPEYAWDQCKVTVSSPSRQAPPPKRLLRSPADDDFDLSSFDGLQLWMLAQKRSDKDNLRAAAATAQARQEKRAQALERYRARTPATSEYQRRRNQRRAQEDAQYTFHTLRPLPHLPHPERSLQFLERLKADPGIRAAMRRHKFSVPLLTEMDPAAYTSSDHEGTTRILGLNRNQGEVIELRLRTDAYDGYRDYKTIRRTLCHELAHNVHGPHDRQFWDLCHQIEAEVAAADYHATGRTLGAEEYAPERPSSSGDEEEVMDHGGWTGGEFVLGAGDGSRGGHASEGELPRREILARAAEARLRNVEAARTATTNQDGGKELDKSNS</sequence>
<evidence type="ECO:0000256" key="1">
    <source>
        <dbReference type="SAM" id="MobiDB-lite"/>
    </source>
</evidence>
<organism evidence="3 4">
    <name type="scientific">Phialemonium thermophilum</name>
    <dbReference type="NCBI Taxonomy" id="223376"/>
    <lineage>
        <taxon>Eukaryota</taxon>
        <taxon>Fungi</taxon>
        <taxon>Dikarya</taxon>
        <taxon>Ascomycota</taxon>
        <taxon>Pezizomycotina</taxon>
        <taxon>Sordariomycetes</taxon>
        <taxon>Sordariomycetidae</taxon>
        <taxon>Cephalothecales</taxon>
        <taxon>Cephalothecaceae</taxon>
        <taxon>Phialemonium</taxon>
    </lineage>
</organism>
<evidence type="ECO:0000313" key="3">
    <source>
        <dbReference type="EMBL" id="KAL1879395.1"/>
    </source>
</evidence>
<feature type="domain" description="WLM" evidence="2">
    <location>
        <begin position="158"/>
        <end position="363"/>
    </location>
</feature>
<feature type="region of interest" description="Disordered" evidence="1">
    <location>
        <begin position="1"/>
        <end position="27"/>
    </location>
</feature>
<feature type="compositionally biased region" description="Basic and acidic residues" evidence="1">
    <location>
        <begin position="342"/>
        <end position="352"/>
    </location>
</feature>
<evidence type="ECO:0000259" key="2">
    <source>
        <dbReference type="PROSITE" id="PS51397"/>
    </source>
</evidence>
<name>A0ABR3XUM7_9PEZI</name>
<dbReference type="Pfam" id="PF08325">
    <property type="entry name" value="WLM"/>
    <property type="match status" value="1"/>
</dbReference>
<feature type="region of interest" description="Disordered" evidence="1">
    <location>
        <begin position="300"/>
        <end position="352"/>
    </location>
</feature>
<feature type="compositionally biased region" description="Basic and acidic residues" evidence="1">
    <location>
        <begin position="377"/>
        <end position="386"/>
    </location>
</feature>
<dbReference type="PANTHER" id="PTHR47795:SF1">
    <property type="entry name" value="DNA-DEPENDENT METALLOPROTEASE WSS1 HOMOLOG 2"/>
    <property type="match status" value="1"/>
</dbReference>